<reference evidence="1" key="1">
    <citation type="submission" date="2023-10" db="EMBL/GenBank/DDBJ databases">
        <authorList>
            <person name="Chen Y."/>
            <person name="Shah S."/>
            <person name="Dougan E. K."/>
            <person name="Thang M."/>
            <person name="Chan C."/>
        </authorList>
    </citation>
    <scope>NUCLEOTIDE SEQUENCE [LARGE SCALE GENOMIC DNA]</scope>
</reference>
<evidence type="ECO:0000313" key="1">
    <source>
        <dbReference type="EMBL" id="CAK0844445.1"/>
    </source>
</evidence>
<proteinExistence type="predicted"/>
<gene>
    <name evidence="1" type="ORF">PCOR1329_LOCUS38530</name>
</gene>
<name>A0ABN9TF79_9DINO</name>
<feature type="non-terminal residue" evidence="1">
    <location>
        <position position="1"/>
    </location>
</feature>
<feature type="non-terminal residue" evidence="1">
    <location>
        <position position="331"/>
    </location>
</feature>
<evidence type="ECO:0000313" key="2">
    <source>
        <dbReference type="Proteomes" id="UP001189429"/>
    </source>
</evidence>
<protein>
    <submittedName>
        <fullName evidence="1">Uncharacterized protein</fullName>
    </submittedName>
</protein>
<sequence length="331" mass="37136">SSYYHQTLPNTSALVQDVDGSHGPFSRWRGAEAGALRIPGQGDCERVEEVEVDQDKNMNMESTLKVMMKDMKEMKGMMRKSVMIFQEARDEARSANQAALAAKMTVSSIEEDVKSMKGEMVAQEDMKKRAKAIGKVTTEEEVAHMVEEYLLKFGVAPSRHPASAMAAESCPVVTGVLKQYMSGWMRKLVQSLDVYKKDWEGEEFKGIAFVKFASAVGAPMGPKGSERLWCDIEAPVEKRARMVFVVRPLRNQLVEWKFAASPVRVGKDTRALKVKGEPVAKPNVTSKKFDVDWISDDWEKWNDPQQSPQLRAILQSARDRLARSREGMAKG</sequence>
<keyword evidence="2" id="KW-1185">Reference proteome</keyword>
<organism evidence="1 2">
    <name type="scientific">Prorocentrum cordatum</name>
    <dbReference type="NCBI Taxonomy" id="2364126"/>
    <lineage>
        <taxon>Eukaryota</taxon>
        <taxon>Sar</taxon>
        <taxon>Alveolata</taxon>
        <taxon>Dinophyceae</taxon>
        <taxon>Prorocentrales</taxon>
        <taxon>Prorocentraceae</taxon>
        <taxon>Prorocentrum</taxon>
    </lineage>
</organism>
<dbReference type="Proteomes" id="UP001189429">
    <property type="component" value="Unassembled WGS sequence"/>
</dbReference>
<accession>A0ABN9TF79</accession>
<dbReference type="EMBL" id="CAUYUJ010014664">
    <property type="protein sequence ID" value="CAK0844445.1"/>
    <property type="molecule type" value="Genomic_DNA"/>
</dbReference>
<comment type="caution">
    <text evidence="1">The sequence shown here is derived from an EMBL/GenBank/DDBJ whole genome shotgun (WGS) entry which is preliminary data.</text>
</comment>